<dbReference type="AlphaFoldDB" id="A0AAD4PRV6"/>
<evidence type="ECO:0000256" key="3">
    <source>
        <dbReference type="ARBA" id="ARBA00023212"/>
    </source>
</evidence>
<dbReference type="SMART" id="SM00368">
    <property type="entry name" value="LRR_RI"/>
    <property type="match status" value="6"/>
</dbReference>
<dbReference type="EMBL" id="JAJJHW010000014">
    <property type="protein sequence ID" value="KAH8388234.1"/>
    <property type="molecule type" value="Genomic_DNA"/>
</dbReference>
<protein>
    <recommendedName>
        <fullName evidence="6">Dynein regulatory complex subunit 5</fullName>
    </recommendedName>
</protein>
<keyword evidence="3" id="KW-0206">Cytoskeleton</keyword>
<evidence type="ECO:0000313" key="5">
    <source>
        <dbReference type="Proteomes" id="UP001200034"/>
    </source>
</evidence>
<dbReference type="Pfam" id="PF13516">
    <property type="entry name" value="LRR_6"/>
    <property type="match status" value="2"/>
</dbReference>
<comment type="subcellular location">
    <subcellularLocation>
        <location evidence="1">Cytoplasm</location>
        <location evidence="1">Cytoskeleton</location>
    </subcellularLocation>
</comment>
<gene>
    <name evidence="4" type="ORF">KR093_001551</name>
</gene>
<dbReference type="PANTHER" id="PTHR24107:SF20">
    <property type="entry name" value="DYNEIN REGULATORY COMPLEX SUBUNIT 5"/>
    <property type="match status" value="1"/>
</dbReference>
<dbReference type="Proteomes" id="UP001200034">
    <property type="component" value="Unassembled WGS sequence"/>
</dbReference>
<dbReference type="InterPro" id="IPR052410">
    <property type="entry name" value="DRC5"/>
</dbReference>
<evidence type="ECO:0008006" key="6">
    <source>
        <dbReference type="Google" id="ProtNLM"/>
    </source>
</evidence>
<comment type="caution">
    <text evidence="4">The sequence shown here is derived from an EMBL/GenBank/DDBJ whole genome shotgun (WGS) entry which is preliminary data.</text>
</comment>
<dbReference type="InterPro" id="IPR001611">
    <property type="entry name" value="Leu-rich_rpt"/>
</dbReference>
<reference evidence="4" key="1">
    <citation type="journal article" date="2021" name="Mol. Ecol. Resour.">
        <title>Phylogenomic analyses of the genus Drosophila reveals genomic signals of climate adaptation.</title>
        <authorList>
            <person name="Li F."/>
            <person name="Rane R.V."/>
            <person name="Luria V."/>
            <person name="Xiong Z."/>
            <person name="Chen J."/>
            <person name="Li Z."/>
            <person name="Catullo R.A."/>
            <person name="Griffin P.C."/>
            <person name="Schiffer M."/>
            <person name="Pearce S."/>
            <person name="Lee S.F."/>
            <person name="McElroy K."/>
            <person name="Stocker A."/>
            <person name="Shirriffs J."/>
            <person name="Cockerell F."/>
            <person name="Coppin C."/>
            <person name="Sgro C.M."/>
            <person name="Karger A."/>
            <person name="Cain J.W."/>
            <person name="Weber J.A."/>
            <person name="Santpere G."/>
            <person name="Kirschner M.W."/>
            <person name="Hoffmann A.A."/>
            <person name="Oakeshott J.G."/>
            <person name="Zhang G."/>
        </authorList>
    </citation>
    <scope>NUCLEOTIDE SEQUENCE</scope>
    <source>
        <strain evidence="4">BGI-SZ-2011g</strain>
    </source>
</reference>
<evidence type="ECO:0000256" key="2">
    <source>
        <dbReference type="ARBA" id="ARBA00022490"/>
    </source>
</evidence>
<keyword evidence="5" id="KW-1185">Reference proteome</keyword>
<dbReference type="SUPFAM" id="SSF52047">
    <property type="entry name" value="RNI-like"/>
    <property type="match status" value="1"/>
</dbReference>
<dbReference type="Gene3D" id="3.80.10.10">
    <property type="entry name" value="Ribonuclease Inhibitor"/>
    <property type="match status" value="1"/>
</dbReference>
<sequence length="481" mass="54852">MDFSFCEFPTTVSVDTLQAYFNAKDVKLPKVGGSKSLNPIQAELASGGEWQTNDAKSLRHLVLDAIVSNWSELPLYRQLPRRQDRNYILSQLDTQLPLQLLSTHIRDDCFWQRCYELRWRLATLQPRGRERRWINIYMERHVQEFIENMQTGDYEQDGNVQTALDICAAYINQLEINLLQPAPSDSESNGSSLAICRVVHVMSVFAGTDHIPLDYLLSNLPDLRRLRLSYSTKTAGINYQIGCNQLTPRDILLLAKGLSQCHELRIFCLHNTKLAAYQLRFLAHSLDKGCHHLKELALMHCAVGDAGIRSFLESCGKESFSTLTVLDLTNNKITEEGAYTLSCSLRHVPLLRLVLRLNPIQSDGAAAIFHTLQSMPIRELNLGTCGISKTITKLFMMLICQHQALLHIDLSNNCLGEDFGKHLLKIINCNKVLESLDLRNTGLSLDMRRKFREFLLKNAERKKHEAFKQQQRTKFKALAKI</sequence>
<keyword evidence="2" id="KW-0963">Cytoplasm</keyword>
<proteinExistence type="predicted"/>
<dbReference type="PANTHER" id="PTHR24107">
    <property type="entry name" value="YNEIN REGULATORY COMPLEX SUBUNIT 5"/>
    <property type="match status" value="1"/>
</dbReference>
<evidence type="ECO:0000313" key="4">
    <source>
        <dbReference type="EMBL" id="KAH8388234.1"/>
    </source>
</evidence>
<accession>A0AAD4PRV6</accession>
<dbReference type="InterPro" id="IPR032675">
    <property type="entry name" value="LRR_dom_sf"/>
</dbReference>
<dbReference type="GO" id="GO:0005856">
    <property type="term" value="C:cytoskeleton"/>
    <property type="evidence" value="ECO:0007669"/>
    <property type="project" value="UniProtKB-SubCell"/>
</dbReference>
<evidence type="ECO:0000256" key="1">
    <source>
        <dbReference type="ARBA" id="ARBA00004245"/>
    </source>
</evidence>
<name>A0AAD4PRV6_9MUSC</name>
<organism evidence="4 5">
    <name type="scientific">Drosophila rubida</name>
    <dbReference type="NCBI Taxonomy" id="30044"/>
    <lineage>
        <taxon>Eukaryota</taxon>
        <taxon>Metazoa</taxon>
        <taxon>Ecdysozoa</taxon>
        <taxon>Arthropoda</taxon>
        <taxon>Hexapoda</taxon>
        <taxon>Insecta</taxon>
        <taxon>Pterygota</taxon>
        <taxon>Neoptera</taxon>
        <taxon>Endopterygota</taxon>
        <taxon>Diptera</taxon>
        <taxon>Brachycera</taxon>
        <taxon>Muscomorpha</taxon>
        <taxon>Ephydroidea</taxon>
        <taxon>Drosophilidae</taxon>
        <taxon>Drosophila</taxon>
    </lineage>
</organism>